<comment type="caution">
    <text evidence="9">The sequence shown here is derived from an EMBL/GenBank/DDBJ whole genome shotgun (WGS) entry which is preliminary data.</text>
</comment>
<evidence type="ECO:0000256" key="3">
    <source>
        <dbReference type="ARBA" id="ARBA00022692"/>
    </source>
</evidence>
<dbReference type="PANTHER" id="PTHR32322">
    <property type="entry name" value="INNER MEMBRANE TRANSPORTER"/>
    <property type="match status" value="1"/>
</dbReference>
<feature type="transmembrane region" description="Helical" evidence="7">
    <location>
        <begin position="248"/>
        <end position="271"/>
    </location>
</feature>
<feature type="transmembrane region" description="Helical" evidence="7">
    <location>
        <begin position="191"/>
        <end position="213"/>
    </location>
</feature>
<evidence type="ECO:0000256" key="1">
    <source>
        <dbReference type="ARBA" id="ARBA00004141"/>
    </source>
</evidence>
<feature type="transmembrane region" description="Helical" evidence="7">
    <location>
        <begin position="159"/>
        <end position="179"/>
    </location>
</feature>
<proteinExistence type="inferred from homology"/>
<organism evidence="9 10">
    <name type="scientific">Georgenia soli</name>
    <dbReference type="NCBI Taxonomy" id="638953"/>
    <lineage>
        <taxon>Bacteria</taxon>
        <taxon>Bacillati</taxon>
        <taxon>Actinomycetota</taxon>
        <taxon>Actinomycetes</taxon>
        <taxon>Micrococcales</taxon>
        <taxon>Bogoriellaceae</taxon>
        <taxon>Georgenia</taxon>
    </lineage>
</organism>
<feature type="domain" description="EamA" evidence="8">
    <location>
        <begin position="16"/>
        <end position="143"/>
    </location>
</feature>
<dbReference type="PANTHER" id="PTHR32322:SF9">
    <property type="entry name" value="AMINO-ACID METABOLITE EFFLUX PUMP-RELATED"/>
    <property type="match status" value="1"/>
</dbReference>
<evidence type="ECO:0000256" key="2">
    <source>
        <dbReference type="ARBA" id="ARBA00007362"/>
    </source>
</evidence>
<feature type="transmembrane region" description="Helical" evidence="7">
    <location>
        <begin position="219"/>
        <end position="241"/>
    </location>
</feature>
<dbReference type="Pfam" id="PF00892">
    <property type="entry name" value="EamA"/>
    <property type="match status" value="2"/>
</dbReference>
<evidence type="ECO:0000256" key="4">
    <source>
        <dbReference type="ARBA" id="ARBA00022989"/>
    </source>
</evidence>
<dbReference type="RefSeq" id="WP_098484797.1">
    <property type="nucleotide sequence ID" value="NZ_PDJI01000004.1"/>
</dbReference>
<dbReference type="OrthoDB" id="5242975at2"/>
<evidence type="ECO:0000256" key="6">
    <source>
        <dbReference type="SAM" id="MobiDB-lite"/>
    </source>
</evidence>
<dbReference type="GO" id="GO:0016020">
    <property type="term" value="C:membrane"/>
    <property type="evidence" value="ECO:0007669"/>
    <property type="project" value="UniProtKB-SubCell"/>
</dbReference>
<sequence>MTQAAPTPARTLPKFLALATMWGASFLFIRVGLEGLSPAQVVLGRLVVGALTLATIMTLTRRPWPRERRVLGHLFVLGLLICVVPFLLFAWAGQYIPSGLSSIYNATTPIMTLLISLVALPTERLTAVRSAALVLAAAGVVVIAAPWQLTTASAGEHYYTAQLAALGATTCYGTGFVYMRRFLTGHHYDGVTVAATQVGLAAAVMLVLAPFVARGPVNLSPAVVGSVLALGALSTGVAYAWNTEIVRAWGATLASTVTYLTPVVGVLLGVLVLDERLTVNQPVGAAIVILGILVGQGHLRLLRRPPSPGRAPAPGTGDEIAETPAPRTGARRTRRPAR</sequence>
<evidence type="ECO:0000313" key="10">
    <source>
        <dbReference type="Proteomes" id="UP000222106"/>
    </source>
</evidence>
<protein>
    <submittedName>
        <fullName evidence="9">Drug/metabolite transporter (DMT)-like permease</fullName>
    </submittedName>
</protein>
<keyword evidence="4 7" id="KW-1133">Transmembrane helix</keyword>
<dbReference type="InterPro" id="IPR037185">
    <property type="entry name" value="EmrE-like"/>
</dbReference>
<dbReference type="InterPro" id="IPR050638">
    <property type="entry name" value="AA-Vitamin_Transporters"/>
</dbReference>
<keyword evidence="3 7" id="KW-0812">Transmembrane</keyword>
<feature type="compositionally biased region" description="Basic residues" evidence="6">
    <location>
        <begin position="329"/>
        <end position="338"/>
    </location>
</feature>
<dbReference type="EMBL" id="PDJI01000004">
    <property type="protein sequence ID" value="PFG40972.1"/>
    <property type="molecule type" value="Genomic_DNA"/>
</dbReference>
<evidence type="ECO:0000256" key="5">
    <source>
        <dbReference type="ARBA" id="ARBA00023136"/>
    </source>
</evidence>
<accession>A0A2A9ERS8</accession>
<gene>
    <name evidence="9" type="ORF">ATJ97_3517</name>
</gene>
<evidence type="ECO:0000256" key="7">
    <source>
        <dbReference type="SAM" id="Phobius"/>
    </source>
</evidence>
<feature type="transmembrane region" description="Helical" evidence="7">
    <location>
        <begin position="71"/>
        <end position="91"/>
    </location>
</feature>
<evidence type="ECO:0000313" key="9">
    <source>
        <dbReference type="EMBL" id="PFG40972.1"/>
    </source>
</evidence>
<keyword evidence="10" id="KW-1185">Reference proteome</keyword>
<feature type="transmembrane region" description="Helical" evidence="7">
    <location>
        <begin position="103"/>
        <end position="120"/>
    </location>
</feature>
<dbReference type="Proteomes" id="UP000222106">
    <property type="component" value="Unassembled WGS sequence"/>
</dbReference>
<dbReference type="SUPFAM" id="SSF103481">
    <property type="entry name" value="Multidrug resistance efflux transporter EmrE"/>
    <property type="match status" value="2"/>
</dbReference>
<feature type="transmembrane region" description="Helical" evidence="7">
    <location>
        <begin position="12"/>
        <end position="33"/>
    </location>
</feature>
<feature type="transmembrane region" description="Helical" evidence="7">
    <location>
        <begin position="283"/>
        <end position="302"/>
    </location>
</feature>
<name>A0A2A9ERS8_9MICO</name>
<comment type="subcellular location">
    <subcellularLocation>
        <location evidence="1">Membrane</location>
        <topology evidence="1">Multi-pass membrane protein</topology>
    </subcellularLocation>
</comment>
<dbReference type="InterPro" id="IPR000620">
    <property type="entry name" value="EamA_dom"/>
</dbReference>
<dbReference type="AlphaFoldDB" id="A0A2A9ERS8"/>
<feature type="transmembrane region" description="Helical" evidence="7">
    <location>
        <begin position="127"/>
        <end position="147"/>
    </location>
</feature>
<keyword evidence="5 7" id="KW-0472">Membrane</keyword>
<feature type="domain" description="EamA" evidence="8">
    <location>
        <begin position="162"/>
        <end position="294"/>
    </location>
</feature>
<comment type="similarity">
    <text evidence="2">Belongs to the EamA transporter family.</text>
</comment>
<feature type="region of interest" description="Disordered" evidence="6">
    <location>
        <begin position="304"/>
        <end position="338"/>
    </location>
</feature>
<feature type="transmembrane region" description="Helical" evidence="7">
    <location>
        <begin position="39"/>
        <end position="59"/>
    </location>
</feature>
<evidence type="ECO:0000259" key="8">
    <source>
        <dbReference type="Pfam" id="PF00892"/>
    </source>
</evidence>
<reference evidence="9 10" key="1">
    <citation type="submission" date="2017-10" db="EMBL/GenBank/DDBJ databases">
        <title>Sequencing the genomes of 1000 actinobacteria strains.</title>
        <authorList>
            <person name="Klenk H.-P."/>
        </authorList>
    </citation>
    <scope>NUCLEOTIDE SEQUENCE [LARGE SCALE GENOMIC DNA]</scope>
    <source>
        <strain evidence="9 10">DSM 21838</strain>
    </source>
</reference>